<proteinExistence type="predicted"/>
<reference evidence="3" key="1">
    <citation type="journal article" date="2022" name="Cell">
        <title>Repeat-based holocentromeres influence genome architecture and karyotype evolution.</title>
        <authorList>
            <person name="Hofstatter P.G."/>
            <person name="Thangavel G."/>
            <person name="Lux T."/>
            <person name="Neumann P."/>
            <person name="Vondrak T."/>
            <person name="Novak P."/>
            <person name="Zhang M."/>
            <person name="Costa L."/>
            <person name="Castellani M."/>
            <person name="Scott A."/>
            <person name="Toegelov H."/>
            <person name="Fuchs J."/>
            <person name="Mata-Sucre Y."/>
            <person name="Dias Y."/>
            <person name="Vanzela A.L.L."/>
            <person name="Huettel B."/>
            <person name="Almeida C.C.S."/>
            <person name="Simkova H."/>
            <person name="Souza G."/>
            <person name="Pedrosa-Harand A."/>
            <person name="Macas J."/>
            <person name="Mayer K.F.X."/>
            <person name="Houben A."/>
            <person name="Marques A."/>
        </authorList>
    </citation>
    <scope>NUCLEOTIDE SEQUENCE</scope>
    <source>
        <strain evidence="3">RhyBre1mFocal</strain>
    </source>
</reference>
<dbReference type="AlphaFoldDB" id="A0A9Q0CI53"/>
<evidence type="ECO:0000259" key="2">
    <source>
        <dbReference type="Pfam" id="PF08718"/>
    </source>
</evidence>
<evidence type="ECO:0000313" key="4">
    <source>
        <dbReference type="Proteomes" id="UP001151287"/>
    </source>
</evidence>
<gene>
    <name evidence="3" type="ORF">LUZ63_011011</name>
</gene>
<dbReference type="PANTHER" id="PTHR10219">
    <property type="entry name" value="GLYCOLIPID TRANSFER PROTEIN-RELATED"/>
    <property type="match status" value="1"/>
</dbReference>
<dbReference type="GO" id="GO:1902388">
    <property type="term" value="F:ceramide 1-phosphate transfer activity"/>
    <property type="evidence" value="ECO:0007669"/>
    <property type="project" value="TreeGrafter"/>
</dbReference>
<dbReference type="OrthoDB" id="205255at2759"/>
<comment type="caution">
    <text evidence="3">The sequence shown here is derived from an EMBL/GenBank/DDBJ whole genome shotgun (WGS) entry which is preliminary data.</text>
</comment>
<feature type="domain" description="Glycolipid transfer protein" evidence="2">
    <location>
        <begin position="130"/>
        <end position="270"/>
    </location>
</feature>
<organism evidence="3 4">
    <name type="scientific">Rhynchospora breviuscula</name>
    <dbReference type="NCBI Taxonomy" id="2022672"/>
    <lineage>
        <taxon>Eukaryota</taxon>
        <taxon>Viridiplantae</taxon>
        <taxon>Streptophyta</taxon>
        <taxon>Embryophyta</taxon>
        <taxon>Tracheophyta</taxon>
        <taxon>Spermatophyta</taxon>
        <taxon>Magnoliopsida</taxon>
        <taxon>Liliopsida</taxon>
        <taxon>Poales</taxon>
        <taxon>Cyperaceae</taxon>
        <taxon>Cyperoideae</taxon>
        <taxon>Rhynchosporeae</taxon>
        <taxon>Rhynchospora</taxon>
    </lineage>
</organism>
<evidence type="ECO:0000256" key="1">
    <source>
        <dbReference type="ARBA" id="ARBA00022448"/>
    </source>
</evidence>
<dbReference type="Proteomes" id="UP001151287">
    <property type="component" value="Unassembled WGS sequence"/>
</dbReference>
<name>A0A9Q0CI53_9POAL</name>
<dbReference type="InterPro" id="IPR014830">
    <property type="entry name" value="Glycolipid_transfer_prot_dom"/>
</dbReference>
<protein>
    <recommendedName>
        <fullName evidence="2">Glycolipid transfer protein domain-containing protein</fullName>
    </recommendedName>
</protein>
<dbReference type="EMBL" id="JAMQYH010000003">
    <property type="protein sequence ID" value="KAJ1694313.1"/>
    <property type="molecule type" value="Genomic_DNA"/>
</dbReference>
<dbReference type="GO" id="GO:0016020">
    <property type="term" value="C:membrane"/>
    <property type="evidence" value="ECO:0007669"/>
    <property type="project" value="TreeGrafter"/>
</dbReference>
<dbReference type="SUPFAM" id="SSF110004">
    <property type="entry name" value="Glycolipid transfer protein, GLTP"/>
    <property type="match status" value="1"/>
</dbReference>
<keyword evidence="4" id="KW-1185">Reference proteome</keyword>
<sequence length="308" mass="34646">MTIMALHTEHSSYIPSVYAYGTHENISLSSQVSVNTNTQKDMSQVATEDLIEVKPNLDRSSFLFSVAFPVSKTTLSFRQEQEILEIILFLFIFRNREENLVKELKLMGSEGTVLGASEVVKYVMTEQGEILTKPFLDLCKLLFPILDNLGPTLSAVKSDIGSNLSRLEALYSSDPLKYSLLQSIVQAEIQAKTAKKPSSCSNGLLWLTRAMDFFIELLRNLIEHPEWSTTHASTISYNKTLKRWHGWLTSSSFMVALKVVPERKIIIRNFGGPNANTEIERFCAQIVPLVEAIHKLLANFGLDNLKSI</sequence>
<dbReference type="Gene3D" id="1.10.3520.10">
    <property type="entry name" value="Glycolipid transfer protein"/>
    <property type="match status" value="1"/>
</dbReference>
<accession>A0A9Q0CI53</accession>
<evidence type="ECO:0000313" key="3">
    <source>
        <dbReference type="EMBL" id="KAJ1694313.1"/>
    </source>
</evidence>
<dbReference type="Pfam" id="PF08718">
    <property type="entry name" value="GLTP"/>
    <property type="match status" value="1"/>
</dbReference>
<keyword evidence="1" id="KW-0813">Transport</keyword>
<dbReference type="GO" id="GO:0005829">
    <property type="term" value="C:cytosol"/>
    <property type="evidence" value="ECO:0007669"/>
    <property type="project" value="TreeGrafter"/>
</dbReference>
<dbReference type="GO" id="GO:1902387">
    <property type="term" value="F:ceramide 1-phosphate binding"/>
    <property type="evidence" value="ECO:0007669"/>
    <property type="project" value="TreeGrafter"/>
</dbReference>
<dbReference type="InterPro" id="IPR036497">
    <property type="entry name" value="GLTP_sf"/>
</dbReference>
<dbReference type="PANTHER" id="PTHR10219:SF25">
    <property type="entry name" value="PLECKSTRIN HOMOLOGY DOMAIN-CONTAINING FAMILY A MEMBER 8"/>
    <property type="match status" value="1"/>
</dbReference>